<evidence type="ECO:0000256" key="1">
    <source>
        <dbReference type="SAM" id="MobiDB-lite"/>
    </source>
</evidence>
<feature type="non-terminal residue" evidence="2">
    <location>
        <position position="1"/>
    </location>
</feature>
<organism evidence="2 3">
    <name type="scientific">Cercospora zeae-maydis SCOH1-5</name>
    <dbReference type="NCBI Taxonomy" id="717836"/>
    <lineage>
        <taxon>Eukaryota</taxon>
        <taxon>Fungi</taxon>
        <taxon>Dikarya</taxon>
        <taxon>Ascomycota</taxon>
        <taxon>Pezizomycotina</taxon>
        <taxon>Dothideomycetes</taxon>
        <taxon>Dothideomycetidae</taxon>
        <taxon>Mycosphaerellales</taxon>
        <taxon>Mycosphaerellaceae</taxon>
        <taxon>Cercospora</taxon>
    </lineage>
</organism>
<dbReference type="Gene3D" id="3.40.50.880">
    <property type="match status" value="1"/>
</dbReference>
<dbReference type="EMBL" id="ML992668">
    <property type="protein sequence ID" value="KAF2214388.1"/>
    <property type="molecule type" value="Genomic_DNA"/>
</dbReference>
<evidence type="ECO:0000313" key="3">
    <source>
        <dbReference type="Proteomes" id="UP000799539"/>
    </source>
</evidence>
<dbReference type="PANTHER" id="PTHR43130">
    <property type="entry name" value="ARAC-FAMILY TRANSCRIPTIONAL REGULATOR"/>
    <property type="match status" value="1"/>
</dbReference>
<accession>A0A6A6FMF3</accession>
<evidence type="ECO:0008006" key="4">
    <source>
        <dbReference type="Google" id="ProtNLM"/>
    </source>
</evidence>
<dbReference type="AlphaFoldDB" id="A0A6A6FMF3"/>
<dbReference type="PANTHER" id="PTHR43130:SF3">
    <property type="entry name" value="HTH-TYPE TRANSCRIPTIONAL REGULATOR RV1931C"/>
    <property type="match status" value="1"/>
</dbReference>
<dbReference type="InterPro" id="IPR029062">
    <property type="entry name" value="Class_I_gatase-like"/>
</dbReference>
<evidence type="ECO:0000313" key="2">
    <source>
        <dbReference type="EMBL" id="KAF2214388.1"/>
    </source>
</evidence>
<name>A0A6A6FMF3_9PEZI</name>
<reference evidence="2" key="1">
    <citation type="journal article" date="2020" name="Stud. Mycol.">
        <title>101 Dothideomycetes genomes: a test case for predicting lifestyles and emergence of pathogens.</title>
        <authorList>
            <person name="Haridas S."/>
            <person name="Albert R."/>
            <person name="Binder M."/>
            <person name="Bloem J."/>
            <person name="Labutti K."/>
            <person name="Salamov A."/>
            <person name="Andreopoulos B."/>
            <person name="Baker S."/>
            <person name="Barry K."/>
            <person name="Bills G."/>
            <person name="Bluhm B."/>
            <person name="Cannon C."/>
            <person name="Castanera R."/>
            <person name="Culley D."/>
            <person name="Daum C."/>
            <person name="Ezra D."/>
            <person name="Gonzalez J."/>
            <person name="Henrissat B."/>
            <person name="Kuo A."/>
            <person name="Liang C."/>
            <person name="Lipzen A."/>
            <person name="Lutzoni F."/>
            <person name="Magnuson J."/>
            <person name="Mondo S."/>
            <person name="Nolan M."/>
            <person name="Ohm R."/>
            <person name="Pangilinan J."/>
            <person name="Park H.-J."/>
            <person name="Ramirez L."/>
            <person name="Alfaro M."/>
            <person name="Sun H."/>
            <person name="Tritt A."/>
            <person name="Yoshinaga Y."/>
            <person name="Zwiers L.-H."/>
            <person name="Turgeon B."/>
            <person name="Goodwin S."/>
            <person name="Spatafora J."/>
            <person name="Crous P."/>
            <person name="Grigoriev I."/>
        </authorList>
    </citation>
    <scope>NUCLEOTIDE SEQUENCE</scope>
    <source>
        <strain evidence="2">SCOH1-5</strain>
    </source>
</reference>
<feature type="region of interest" description="Disordered" evidence="1">
    <location>
        <begin position="60"/>
        <end position="83"/>
    </location>
</feature>
<feature type="non-terminal residue" evidence="2">
    <location>
        <position position="239"/>
    </location>
</feature>
<dbReference type="SUPFAM" id="SSF52317">
    <property type="entry name" value="Class I glutamine amidotransferase-like"/>
    <property type="match status" value="1"/>
</dbReference>
<protein>
    <recommendedName>
        <fullName evidence="4">DJ-1/PfpI domain-containing protein</fullName>
    </recommendedName>
</protein>
<keyword evidence="3" id="KW-1185">Reference proteome</keyword>
<dbReference type="InterPro" id="IPR052158">
    <property type="entry name" value="INH-QAR"/>
</dbReference>
<dbReference type="Proteomes" id="UP000799539">
    <property type="component" value="Unassembled WGS sequence"/>
</dbReference>
<gene>
    <name evidence="2" type="ORF">CERZMDRAFT_8042</name>
</gene>
<feature type="compositionally biased region" description="Low complexity" evidence="1">
    <location>
        <begin position="61"/>
        <end position="80"/>
    </location>
</feature>
<proteinExistence type="predicted"/>
<dbReference type="OrthoDB" id="543156at2759"/>
<sequence>PQLQILFLAFPGLNILDLCGPSEVFANFALGSHAAKITIAASQELVTSFEGPTVQRHRSLKSLLDPSSSSSSSSSPSSDPQYPLRPLEKFDVLVLPGGPGDRVQAAIDRDTDIAKVVEKWSEISRSAPSAADAANPWKGRQPLLTICTGAAFAGSLGLLGGRTCTTHFGYIPNLEEICKKAGEEARVERKRFVDAGETGAGMRILTSGGISCGVDASLWLVAQLVGMEEARGVAEMMDY</sequence>